<dbReference type="CDD" id="cd00200">
    <property type="entry name" value="WD40"/>
    <property type="match status" value="1"/>
</dbReference>
<feature type="region of interest" description="Disordered" evidence="1">
    <location>
        <begin position="748"/>
        <end position="865"/>
    </location>
</feature>
<reference evidence="4" key="2">
    <citation type="submission" date="2025-09" db="UniProtKB">
        <authorList>
            <consortium name="Ensembl"/>
        </authorList>
    </citation>
    <scope>IDENTIFICATION</scope>
</reference>
<dbReference type="SMART" id="SM00564">
    <property type="entry name" value="PQQ"/>
    <property type="match status" value="5"/>
</dbReference>
<evidence type="ECO:0000256" key="1">
    <source>
        <dbReference type="SAM" id="MobiDB-lite"/>
    </source>
</evidence>
<dbReference type="GO" id="GO:0017124">
    <property type="term" value="F:SH3 domain binding"/>
    <property type="evidence" value="ECO:0007669"/>
    <property type="project" value="TreeGrafter"/>
</dbReference>
<dbReference type="InterPro" id="IPR013087">
    <property type="entry name" value="Znf_C2H2_type"/>
</dbReference>
<proteinExistence type="predicted"/>
<feature type="compositionally biased region" description="Polar residues" evidence="1">
    <location>
        <begin position="391"/>
        <end position="411"/>
    </location>
</feature>
<feature type="compositionally biased region" description="Polar residues" evidence="1">
    <location>
        <begin position="1065"/>
        <end position="1096"/>
    </location>
</feature>
<feature type="compositionally biased region" description="Basic residues" evidence="1">
    <location>
        <begin position="856"/>
        <end position="865"/>
    </location>
</feature>
<dbReference type="GO" id="GO:0016020">
    <property type="term" value="C:membrane"/>
    <property type="evidence" value="ECO:0007669"/>
    <property type="project" value="TreeGrafter"/>
</dbReference>
<dbReference type="InterPro" id="IPR015943">
    <property type="entry name" value="WD40/YVTN_repeat-like_dom_sf"/>
</dbReference>
<evidence type="ECO:0000256" key="2">
    <source>
        <dbReference type="SAM" id="Phobius"/>
    </source>
</evidence>
<feature type="compositionally biased region" description="Polar residues" evidence="1">
    <location>
        <begin position="604"/>
        <end position="614"/>
    </location>
</feature>
<feature type="compositionally biased region" description="Basic and acidic residues" evidence="1">
    <location>
        <begin position="378"/>
        <end position="390"/>
    </location>
</feature>
<dbReference type="InterPro" id="IPR042622">
    <property type="entry name" value="Znf106"/>
</dbReference>
<dbReference type="InterPro" id="IPR001680">
    <property type="entry name" value="WD40_rpt"/>
</dbReference>
<dbReference type="SUPFAM" id="SSF50978">
    <property type="entry name" value="WD40 repeat-like"/>
    <property type="match status" value="1"/>
</dbReference>
<feature type="compositionally biased region" description="Polar residues" evidence="1">
    <location>
        <begin position="428"/>
        <end position="438"/>
    </location>
</feature>
<dbReference type="FunFam" id="2.130.10.10:FF:000114">
    <property type="entry name" value="zinc finger protein 106 isoform X1"/>
    <property type="match status" value="1"/>
</dbReference>
<reference evidence="4" key="1">
    <citation type="submission" date="2025-08" db="UniProtKB">
        <authorList>
            <consortium name="Ensembl"/>
        </authorList>
    </citation>
    <scope>IDENTIFICATION</scope>
</reference>
<dbReference type="Ensembl" id="ENSCCRT00010098878.1">
    <property type="protein sequence ID" value="ENSCCRP00010089173.1"/>
    <property type="gene ID" value="ENSCCRG00010038739.1"/>
</dbReference>
<feature type="compositionally biased region" description="Basic and acidic residues" evidence="1">
    <location>
        <begin position="299"/>
        <end position="316"/>
    </location>
</feature>
<dbReference type="PROSITE" id="PS00028">
    <property type="entry name" value="ZINC_FINGER_C2H2_1"/>
    <property type="match status" value="1"/>
</dbReference>
<feature type="compositionally biased region" description="Basic and acidic residues" evidence="1">
    <location>
        <begin position="790"/>
        <end position="801"/>
    </location>
</feature>
<accession>A0A8C1NFT3</accession>
<keyword evidence="2" id="KW-0472">Membrane</keyword>
<evidence type="ECO:0000313" key="5">
    <source>
        <dbReference type="Proteomes" id="UP000694427"/>
    </source>
</evidence>
<feature type="compositionally biased region" description="Low complexity" evidence="1">
    <location>
        <begin position="954"/>
        <end position="965"/>
    </location>
</feature>
<feature type="compositionally biased region" description="Basic and acidic residues" evidence="1">
    <location>
        <begin position="412"/>
        <end position="422"/>
    </location>
</feature>
<keyword evidence="2" id="KW-0812">Transmembrane</keyword>
<keyword evidence="2" id="KW-1133">Transmembrane helix</keyword>
<feature type="compositionally biased region" description="Basic and acidic residues" evidence="1">
    <location>
        <begin position="663"/>
        <end position="672"/>
    </location>
</feature>
<feature type="transmembrane region" description="Helical" evidence="2">
    <location>
        <begin position="27"/>
        <end position="44"/>
    </location>
</feature>
<dbReference type="SMART" id="SM00320">
    <property type="entry name" value="WD40"/>
    <property type="match status" value="6"/>
</dbReference>
<protein>
    <submittedName>
        <fullName evidence="4">Zinc finger protein 106a</fullName>
    </submittedName>
</protein>
<feature type="region of interest" description="Disordered" evidence="1">
    <location>
        <begin position="939"/>
        <end position="985"/>
    </location>
</feature>
<dbReference type="Gene3D" id="2.130.10.10">
    <property type="entry name" value="YVTN repeat-like/Quinoprotein amine dehydrogenase"/>
    <property type="match status" value="3"/>
</dbReference>
<feature type="region of interest" description="Disordered" evidence="1">
    <location>
        <begin position="268"/>
        <end position="455"/>
    </location>
</feature>
<dbReference type="Gene3D" id="3.30.160.60">
    <property type="entry name" value="Classic Zinc Finger"/>
    <property type="match status" value="1"/>
</dbReference>
<dbReference type="InterPro" id="IPR036322">
    <property type="entry name" value="WD40_repeat_dom_sf"/>
</dbReference>
<dbReference type="Pfam" id="PF00400">
    <property type="entry name" value="WD40"/>
    <property type="match status" value="4"/>
</dbReference>
<feature type="compositionally biased region" description="Polar residues" evidence="1">
    <location>
        <begin position="280"/>
        <end position="292"/>
    </location>
</feature>
<organism evidence="4 5">
    <name type="scientific">Cyprinus carpio</name>
    <name type="common">Common carp</name>
    <dbReference type="NCBI Taxonomy" id="7962"/>
    <lineage>
        <taxon>Eukaryota</taxon>
        <taxon>Metazoa</taxon>
        <taxon>Chordata</taxon>
        <taxon>Craniata</taxon>
        <taxon>Vertebrata</taxon>
        <taxon>Euteleostomi</taxon>
        <taxon>Actinopterygii</taxon>
        <taxon>Neopterygii</taxon>
        <taxon>Teleostei</taxon>
        <taxon>Ostariophysi</taxon>
        <taxon>Cypriniformes</taxon>
        <taxon>Cyprinidae</taxon>
        <taxon>Cyprininae</taxon>
        <taxon>Cyprinus</taxon>
    </lineage>
</organism>
<feature type="compositionally biased region" description="Basic and acidic residues" evidence="1">
    <location>
        <begin position="940"/>
        <end position="950"/>
    </location>
</feature>
<dbReference type="SMART" id="SM00355">
    <property type="entry name" value="ZnF_C2H2"/>
    <property type="match status" value="3"/>
</dbReference>
<evidence type="ECO:0000259" key="3">
    <source>
        <dbReference type="PROSITE" id="PS00028"/>
    </source>
</evidence>
<dbReference type="PANTHER" id="PTHR14435:SF2">
    <property type="entry name" value="ZINC FINGER PROTEIN 106"/>
    <property type="match status" value="1"/>
</dbReference>
<feature type="region of interest" description="Disordered" evidence="1">
    <location>
        <begin position="1050"/>
        <end position="1200"/>
    </location>
</feature>
<name>A0A8C1NFT3_CYPCA</name>
<dbReference type="InterPro" id="IPR018391">
    <property type="entry name" value="PQQ_b-propeller_rpt"/>
</dbReference>
<dbReference type="PANTHER" id="PTHR14435">
    <property type="entry name" value="ZINC FINGER PROTEIN 106"/>
    <property type="match status" value="1"/>
</dbReference>
<dbReference type="GO" id="GO:0005829">
    <property type="term" value="C:cytosol"/>
    <property type="evidence" value="ECO:0007669"/>
    <property type="project" value="TreeGrafter"/>
</dbReference>
<sequence>MVTKNLCLACTNKLFVKIDLYRYIKKMFLYFFEILFNTIISMLHHRELENLKGRDCGHECRVCGVTEVSLTDYASHISSPLHKQRIEDQKNQPTNNDQDEEYFDKDIVQLIEKRKEMIRKEEASAKQATEEQEECRRWQELRTQWLGPRPLMYQQCGPWDRPYPNFPRMPKRGRGSNWQNFRFSSPERGKRFHPNRDVRCATWHAQGPPNLQKWESVGRHRGSLHNQGNFWGGRQGGFGVCPPHLRNQFHWINSQFNVPWNGQYMSPPRLFKSPAKEPQKTPSSSENQTWGEQSLEESGGEHDPNKGKGQTSEKAHRWAPYPPAKLGDPSSQTNPQPTLDKSDVESPQTSKAQSFNVGSQDMERISKADQENWQYKPTEPRESDFREQKSSFKNIGSTSMDSFSYPSTSTTRRTEKPSKLAEDGSEMNLKQTGSQDFVSSRGFKHSHSNSEFPQHATSNAEQDLLSEMLQKAKETLLNRNNSNEISGTESCLKGSKAVPQINEQVESSELNKNLKLHESERRLNKGQENLGFVRCFSNEQEQLTSTETSVQIGNVHSDTRPSLQSLQVSTSTMHHEDEEECGEMEENQVMDTLDEGLCSAGEGSHSSPSQQTAGDSVPSLSKLALPACLQRDLNRHMGTKGKAASHEPNLNIARRIRNVSCTRKNETEKDSGLKPTLRQLISSSGSRRNVNWDQVYQEVNRKKQGKGLPRFGIEMVPCEPEGPNQMDENDVPLSEGFHWDSLVEFSQVPSRKRSLSESNVVKDGSTGNSSLPKAVEPVRDSPACGPSQPPRREELQSKGHLEIQGSKGHSKGPEEVEEDGSCLLEPELIDTQGVGKKRRAPGDVVSPEIPNEDRKNKRQKIKAKKERSQVDQLLAVSLREEELNKSLQAVDNSLIQARAALQAAYLEVQRLLMVKQQVTNEMNSLRTKRIEILQGMQGEFESKERERNSEDVLTSSSTQVSQATANPVHPTTAAQSSSSASSLPVTIKQEPISECNIIPEPNLVKSPLQVPQSTAPVQTVFATCQTDTTFSSKMEASRDATSMALTGASSVHRLQPSPIKEIHPNLSSQEGLANPSSSLVSATLSPKPLSPSNHLETNPVKRVRKLKKRKCLNKAKLNEQPEISESELDAEQPATRPTRKCRPNRRSSSTNVSPPTPEKKDENEEMAVTEASKAPPQGTKLATPPVNKRHSDSSDLEMVELPPPDIDIVNLDSSDPEEMPEKKDKESATAYTTGHAVKDPQNLACNEVTSTSEIDTSSIVKTCESEVKSASVLESKVPSDISDPGEEEVPTEGEFEGHQEAVNAMQIHNGLLYTCSGDRTIRAFNLISRKCVAVFEGHSSKVNCLLVSSGAGVQQRLFSGSSDQTIRCYNLKCFLECVEQLSLPDRVLCLHNRWKTLFAGLANGSVITFSLRNNKQLDVFECHGPRAVSCLATAQEGARRILLVGSYDTTISVRDSKSGLLLRTLEGHSKTVLCMKVVNDLVFSGSSDQSVHAHNIHTGELVRIYKGHSHAVTVVAILGKVMVTACLDKLVRVYELQSHDRLQVYGGHSDMVMCMVIHKSMIYTGCYDGSVRAVRLNLIQNYRCWWYGCTLIFGVMEHLQQHLLNDHTNPAQQTFKCRWRNCDTFFTTRNGSKQAVHCHMQKHAEDDSKMEP</sequence>
<feature type="compositionally biased region" description="Basic and acidic residues" evidence="1">
    <location>
        <begin position="361"/>
        <end position="370"/>
    </location>
</feature>
<feature type="compositionally biased region" description="Low complexity" evidence="1">
    <location>
        <begin position="973"/>
        <end position="982"/>
    </location>
</feature>
<evidence type="ECO:0000313" key="4">
    <source>
        <dbReference type="Ensembl" id="ENSCCRP00010089173.1"/>
    </source>
</evidence>
<feature type="compositionally biased region" description="Basic residues" evidence="1">
    <location>
        <begin position="1101"/>
        <end position="1113"/>
    </location>
</feature>
<feature type="region of interest" description="Disordered" evidence="1">
    <location>
        <begin position="662"/>
        <end position="685"/>
    </location>
</feature>
<feature type="region of interest" description="Disordered" evidence="1">
    <location>
        <begin position="596"/>
        <end position="618"/>
    </location>
</feature>
<dbReference type="Proteomes" id="UP000694427">
    <property type="component" value="Unplaced"/>
</dbReference>
<dbReference type="GO" id="GO:0003723">
    <property type="term" value="F:RNA binding"/>
    <property type="evidence" value="ECO:0007669"/>
    <property type="project" value="InterPro"/>
</dbReference>
<keyword evidence="5" id="KW-1185">Reference proteome</keyword>
<feature type="domain" description="C2H2-type" evidence="3">
    <location>
        <begin position="1584"/>
        <end position="1607"/>
    </location>
</feature>
<dbReference type="GO" id="GO:0008286">
    <property type="term" value="P:insulin receptor signaling pathway"/>
    <property type="evidence" value="ECO:0007669"/>
    <property type="project" value="TreeGrafter"/>
</dbReference>
<feature type="compositionally biased region" description="Polar residues" evidence="1">
    <location>
        <begin position="329"/>
        <end position="359"/>
    </location>
</feature>